<evidence type="ECO:0000256" key="6">
    <source>
        <dbReference type="ARBA" id="ARBA00023136"/>
    </source>
</evidence>
<keyword evidence="5 7" id="KW-1133">Transmembrane helix</keyword>
<feature type="transmembrane region" description="Helical" evidence="7">
    <location>
        <begin position="168"/>
        <end position="189"/>
    </location>
</feature>
<dbReference type="SUPFAM" id="SSF103473">
    <property type="entry name" value="MFS general substrate transporter"/>
    <property type="match status" value="1"/>
</dbReference>
<dbReference type="Pfam" id="PF07690">
    <property type="entry name" value="MFS_1"/>
    <property type="match status" value="1"/>
</dbReference>
<evidence type="ECO:0000313" key="10">
    <source>
        <dbReference type="Proteomes" id="UP000533598"/>
    </source>
</evidence>
<dbReference type="GO" id="GO:0005886">
    <property type="term" value="C:plasma membrane"/>
    <property type="evidence" value="ECO:0007669"/>
    <property type="project" value="UniProtKB-SubCell"/>
</dbReference>
<feature type="transmembrane region" description="Helical" evidence="7">
    <location>
        <begin position="106"/>
        <end position="127"/>
    </location>
</feature>
<dbReference type="InterPro" id="IPR036259">
    <property type="entry name" value="MFS_trans_sf"/>
</dbReference>
<dbReference type="PANTHER" id="PTHR42718:SF47">
    <property type="entry name" value="METHYL VIOLOGEN RESISTANCE PROTEIN SMVA"/>
    <property type="match status" value="1"/>
</dbReference>
<evidence type="ECO:0000259" key="8">
    <source>
        <dbReference type="PROSITE" id="PS50850"/>
    </source>
</evidence>
<dbReference type="PANTHER" id="PTHR42718">
    <property type="entry name" value="MAJOR FACILITATOR SUPERFAMILY MULTIDRUG TRANSPORTER MFSC"/>
    <property type="match status" value="1"/>
</dbReference>
<protein>
    <submittedName>
        <fullName evidence="9">DHA2 family multidrug resistance protein-like MFS transporter</fullName>
    </submittedName>
</protein>
<evidence type="ECO:0000256" key="4">
    <source>
        <dbReference type="ARBA" id="ARBA00022692"/>
    </source>
</evidence>
<dbReference type="Proteomes" id="UP000533598">
    <property type="component" value="Unassembled WGS sequence"/>
</dbReference>
<dbReference type="Gene3D" id="1.20.1720.10">
    <property type="entry name" value="Multidrug resistance protein D"/>
    <property type="match status" value="2"/>
</dbReference>
<dbReference type="CDD" id="cd17321">
    <property type="entry name" value="MFS_MMR_MDR_like"/>
    <property type="match status" value="1"/>
</dbReference>
<comment type="caution">
    <text evidence="9">The sequence shown here is derived from an EMBL/GenBank/DDBJ whole genome shotgun (WGS) entry which is preliminary data.</text>
</comment>
<dbReference type="InterPro" id="IPR011701">
    <property type="entry name" value="MFS"/>
</dbReference>
<feature type="transmembrane region" description="Helical" evidence="7">
    <location>
        <begin position="81"/>
        <end position="100"/>
    </location>
</feature>
<evidence type="ECO:0000256" key="3">
    <source>
        <dbReference type="ARBA" id="ARBA00022475"/>
    </source>
</evidence>
<dbReference type="AlphaFoldDB" id="A0A7W7CM81"/>
<dbReference type="EMBL" id="JACHMH010000001">
    <property type="protein sequence ID" value="MBB4681994.1"/>
    <property type="molecule type" value="Genomic_DNA"/>
</dbReference>
<feature type="transmembrane region" description="Helical" evidence="7">
    <location>
        <begin position="201"/>
        <end position="221"/>
    </location>
</feature>
<accession>A0A7W7CM81</accession>
<feature type="transmembrane region" description="Helical" evidence="7">
    <location>
        <begin position="51"/>
        <end position="69"/>
    </location>
</feature>
<keyword evidence="3" id="KW-1003">Cell membrane</keyword>
<keyword evidence="10" id="KW-1185">Reference proteome</keyword>
<feature type="transmembrane region" description="Helical" evidence="7">
    <location>
        <begin position="405"/>
        <end position="423"/>
    </location>
</feature>
<feature type="transmembrane region" description="Helical" evidence="7">
    <location>
        <begin position="358"/>
        <end position="384"/>
    </location>
</feature>
<keyword evidence="4 7" id="KW-0812">Transmembrane</keyword>
<dbReference type="GO" id="GO:0022857">
    <property type="term" value="F:transmembrane transporter activity"/>
    <property type="evidence" value="ECO:0007669"/>
    <property type="project" value="InterPro"/>
</dbReference>
<keyword evidence="2" id="KW-0813">Transport</keyword>
<comment type="subcellular location">
    <subcellularLocation>
        <location evidence="1">Cell membrane</location>
        <topology evidence="1">Multi-pass membrane protein</topology>
    </subcellularLocation>
</comment>
<proteinExistence type="predicted"/>
<dbReference type="InterPro" id="IPR020846">
    <property type="entry name" value="MFS_dom"/>
</dbReference>
<feature type="transmembrane region" description="Helical" evidence="7">
    <location>
        <begin position="12"/>
        <end position="39"/>
    </location>
</feature>
<organism evidence="9 10">
    <name type="scientific">Crossiella cryophila</name>
    <dbReference type="NCBI Taxonomy" id="43355"/>
    <lineage>
        <taxon>Bacteria</taxon>
        <taxon>Bacillati</taxon>
        <taxon>Actinomycetota</taxon>
        <taxon>Actinomycetes</taxon>
        <taxon>Pseudonocardiales</taxon>
        <taxon>Pseudonocardiaceae</taxon>
        <taxon>Crossiella</taxon>
    </lineage>
</organism>
<evidence type="ECO:0000256" key="7">
    <source>
        <dbReference type="SAM" id="Phobius"/>
    </source>
</evidence>
<feature type="domain" description="Major facilitator superfamily (MFS) profile" evidence="8">
    <location>
        <begin position="15"/>
        <end position="457"/>
    </location>
</feature>
<feature type="transmembrane region" description="Helical" evidence="7">
    <location>
        <begin position="139"/>
        <end position="162"/>
    </location>
</feature>
<gene>
    <name evidence="9" type="ORF">HNR67_008112</name>
</gene>
<feature type="transmembrane region" description="Helical" evidence="7">
    <location>
        <begin position="301"/>
        <end position="325"/>
    </location>
</feature>
<evidence type="ECO:0000313" key="9">
    <source>
        <dbReference type="EMBL" id="MBB4681994.1"/>
    </source>
</evidence>
<feature type="transmembrane region" description="Helical" evidence="7">
    <location>
        <begin position="227"/>
        <end position="247"/>
    </location>
</feature>
<dbReference type="PROSITE" id="PS50850">
    <property type="entry name" value="MFS"/>
    <property type="match status" value="1"/>
</dbReference>
<feature type="transmembrane region" description="Helical" evidence="7">
    <location>
        <begin position="332"/>
        <end position="352"/>
    </location>
</feature>
<feature type="transmembrane region" description="Helical" evidence="7">
    <location>
        <begin position="267"/>
        <end position="289"/>
    </location>
</feature>
<name>A0A7W7CM81_9PSEU</name>
<dbReference type="RefSeq" id="WP_185008965.1">
    <property type="nucleotide sequence ID" value="NZ_BAAAUI010000034.1"/>
</dbReference>
<evidence type="ECO:0000256" key="1">
    <source>
        <dbReference type="ARBA" id="ARBA00004651"/>
    </source>
</evidence>
<evidence type="ECO:0000256" key="5">
    <source>
        <dbReference type="ARBA" id="ARBA00022989"/>
    </source>
</evidence>
<reference evidence="9 10" key="1">
    <citation type="submission" date="2020-08" db="EMBL/GenBank/DDBJ databases">
        <title>Sequencing the genomes of 1000 actinobacteria strains.</title>
        <authorList>
            <person name="Klenk H.-P."/>
        </authorList>
    </citation>
    <scope>NUCLEOTIDE SEQUENCE [LARGE SCALE GENOMIC DNA]</scope>
    <source>
        <strain evidence="9 10">DSM 44230</strain>
    </source>
</reference>
<keyword evidence="6 7" id="KW-0472">Membrane</keyword>
<sequence>MTDLSDRAGVRQWLGLAVLVLPALLVAMDLSVLLFAVPFLSAELQPSGGQLLWIMDVYGFLLAGLLVTMGTLGDRIGRRKLLLAGGVLFGLASVLAANATSPELLIAARALLGVGGATLAPSTLALIRAMFADPAQRATAVSVWTAAFAGGAVLGPVLGGLLLENFHWGTAFLVNVPAMALLVLLGPVLLPESRDPAPGRFDLVSALLSLLAMLPAIYGIKRIAADGLSWLPVTAILLGLAFGLWFLRRQRRPDPLLDLDLFRVPGFGVAILAATLTLFAIGGITLFTAQYLQTVLGYRPFIAALWGLPVFAGMAIGTAFGPALARRYRPGLVIAAGLVVGAAGLLLLTTVGADRSGLLAVVAGMTVTATGLGLVTALANDLVLAAAPPGRAGAASALSETGTELGGALGMAVLGSIGIGLVYRGEITGALPPGLPATAAEAAMATPAGAVAVAEGLTGPAGPALAEAARLAFVSGMHVTAAVAAAVLLAAAGLCAIGRKTGVHQPDRVNTQ</sequence>
<feature type="transmembrane region" description="Helical" evidence="7">
    <location>
        <begin position="479"/>
        <end position="498"/>
    </location>
</feature>
<evidence type="ECO:0000256" key="2">
    <source>
        <dbReference type="ARBA" id="ARBA00022448"/>
    </source>
</evidence>